<keyword evidence="3" id="KW-0812">Transmembrane</keyword>
<feature type="coiled-coil region" evidence="2">
    <location>
        <begin position="107"/>
        <end position="169"/>
    </location>
</feature>
<reference evidence="7 8" key="1">
    <citation type="submission" date="2012-08" db="EMBL/GenBank/DDBJ databases">
        <authorList>
            <person name="Harkins D.M."/>
            <person name="Durkin A.S."/>
            <person name="Selengut J.D."/>
            <person name="Sanka R."/>
            <person name="DePew J."/>
            <person name="Purushe J."/>
            <person name="Matthias M.A."/>
            <person name="Vinetz J.M."/>
            <person name="Sutton G.G."/>
            <person name="Nelson W.C."/>
            <person name="Fouts D.E."/>
        </authorList>
    </citation>
    <scope>NUCLEOTIDE SEQUENCE [LARGE SCALE GENOMIC DNA]</scope>
    <source>
        <strain evidence="7 8">MMD4847</strain>
    </source>
</reference>
<proteinExistence type="inferred from homology"/>
<sequence>MSLLKIIPINSKTLFLSSVFLLFVAILLSFLVPKISRTFKDSNVKKPSVKTIEIQRKMVSPSIESSGVVDPEEKVEVYFKVPGRIEKVYVDEGDHASKGKLLASLEKFQLEQEKKRFEANLDSSKAQVKLAEEKYEKARRQVEAKYIEVRKQSELVNKYKEEYEKSKKTYEAKDIVFKEGGISSEEANSARVEMIARMTAYENGKRDYEIVSIGMRDEDIKAAGLKVPANDSAKLAILTDLNTKIEKAEVEVARASSRSNESLLNSAKQNLREADLYSPMEGFIIKKYKTRGDVISGSSVQGQAVVLVAKLETIYAVFNVSEKDSVKVRKGLEVDISIDVLPEVKYKGIVSKIQPYIEEKTHTLQVSAKVENKGNKLKPGMFLRTRTYSGEQIPMFEIPRSGFTETGDKEGFVFVIKDQRAYKVTVEVSETRGESILVSAGLQEGDHVVVEGVSRLKEGIEVDVLRSEGSEQKQPVGQ</sequence>
<dbReference type="SUPFAM" id="SSF111369">
    <property type="entry name" value="HlyD-like secretion proteins"/>
    <property type="match status" value="2"/>
</dbReference>
<dbReference type="Gene3D" id="2.40.50.100">
    <property type="match status" value="2"/>
</dbReference>
<evidence type="ECO:0000256" key="3">
    <source>
        <dbReference type="SAM" id="Phobius"/>
    </source>
</evidence>
<feature type="domain" description="YknX-like C-terminal permuted SH3-like" evidence="6">
    <location>
        <begin position="398"/>
        <end position="464"/>
    </location>
</feature>
<dbReference type="Gene3D" id="2.40.30.170">
    <property type="match status" value="1"/>
</dbReference>
<dbReference type="Gene3D" id="1.10.287.470">
    <property type="entry name" value="Helix hairpin bin"/>
    <property type="match status" value="2"/>
</dbReference>
<evidence type="ECO:0000259" key="4">
    <source>
        <dbReference type="Pfam" id="PF25917"/>
    </source>
</evidence>
<dbReference type="NCBIfam" id="TIGR01730">
    <property type="entry name" value="RND_mfp"/>
    <property type="match status" value="1"/>
</dbReference>
<protein>
    <submittedName>
        <fullName evidence="7">HlyD family secretion protein</fullName>
    </submittedName>
</protein>
<comment type="similarity">
    <text evidence="1">Belongs to the membrane fusion protein (MFP) (TC 8.A.1) family.</text>
</comment>
<dbReference type="Pfam" id="PF25954">
    <property type="entry name" value="Beta-barrel_RND_2"/>
    <property type="match status" value="1"/>
</dbReference>
<dbReference type="Gene3D" id="2.40.420.20">
    <property type="match status" value="1"/>
</dbReference>
<accession>A0ABP2RHL9</accession>
<evidence type="ECO:0000259" key="5">
    <source>
        <dbReference type="Pfam" id="PF25954"/>
    </source>
</evidence>
<dbReference type="Pfam" id="PF25989">
    <property type="entry name" value="YknX_C"/>
    <property type="match status" value="1"/>
</dbReference>
<dbReference type="Proteomes" id="UP000018720">
    <property type="component" value="Unassembled WGS sequence"/>
</dbReference>
<name>A0ABP2RHL9_9LEPT</name>
<evidence type="ECO:0000256" key="2">
    <source>
        <dbReference type="SAM" id="Coils"/>
    </source>
</evidence>
<dbReference type="PANTHER" id="PTHR30469:SF15">
    <property type="entry name" value="HLYD FAMILY OF SECRETION PROTEINS"/>
    <property type="match status" value="1"/>
</dbReference>
<dbReference type="PANTHER" id="PTHR30469">
    <property type="entry name" value="MULTIDRUG RESISTANCE PROTEIN MDTA"/>
    <property type="match status" value="1"/>
</dbReference>
<dbReference type="InterPro" id="IPR058625">
    <property type="entry name" value="MdtA-like_BSH"/>
</dbReference>
<organism evidence="7 8">
    <name type="scientific">Leptospira licerasiae str. MMD4847</name>
    <dbReference type="NCBI Taxonomy" id="1049971"/>
    <lineage>
        <taxon>Bacteria</taxon>
        <taxon>Pseudomonadati</taxon>
        <taxon>Spirochaetota</taxon>
        <taxon>Spirochaetia</taxon>
        <taxon>Leptospirales</taxon>
        <taxon>Leptospiraceae</taxon>
        <taxon>Leptospira</taxon>
    </lineage>
</organism>
<dbReference type="InterPro" id="IPR058637">
    <property type="entry name" value="YknX-like_C"/>
</dbReference>
<evidence type="ECO:0000313" key="8">
    <source>
        <dbReference type="Proteomes" id="UP000018720"/>
    </source>
</evidence>
<evidence type="ECO:0000313" key="7">
    <source>
        <dbReference type="EMBL" id="EJZ42981.1"/>
    </source>
</evidence>
<dbReference type="InterPro" id="IPR058792">
    <property type="entry name" value="Beta-barrel_RND_2"/>
</dbReference>
<feature type="transmembrane region" description="Helical" evidence="3">
    <location>
        <begin position="12"/>
        <end position="32"/>
    </location>
</feature>
<keyword evidence="3" id="KW-0472">Membrane</keyword>
<dbReference type="EMBL" id="AHOM02000004">
    <property type="protein sequence ID" value="EJZ42981.1"/>
    <property type="molecule type" value="Genomic_DNA"/>
</dbReference>
<feature type="domain" description="Multidrug resistance protein MdtA-like barrel-sandwich hybrid" evidence="4">
    <location>
        <begin position="73"/>
        <end position="305"/>
    </location>
</feature>
<dbReference type="Pfam" id="PF25917">
    <property type="entry name" value="BSH_RND"/>
    <property type="match status" value="1"/>
</dbReference>
<dbReference type="InterPro" id="IPR006143">
    <property type="entry name" value="RND_pump_MFP"/>
</dbReference>
<evidence type="ECO:0000256" key="1">
    <source>
        <dbReference type="ARBA" id="ARBA00009477"/>
    </source>
</evidence>
<keyword evidence="8" id="KW-1185">Reference proteome</keyword>
<keyword evidence="3" id="KW-1133">Transmembrane helix</keyword>
<feature type="domain" description="CusB-like beta-barrel" evidence="5">
    <location>
        <begin position="316"/>
        <end position="387"/>
    </location>
</feature>
<dbReference type="RefSeq" id="WP_008590555.1">
    <property type="nucleotide sequence ID" value="NZ_AHOM02000004.1"/>
</dbReference>
<comment type="caution">
    <text evidence="7">The sequence shown here is derived from an EMBL/GenBank/DDBJ whole genome shotgun (WGS) entry which is preliminary data.</text>
</comment>
<evidence type="ECO:0000259" key="6">
    <source>
        <dbReference type="Pfam" id="PF25989"/>
    </source>
</evidence>
<keyword evidence="2" id="KW-0175">Coiled coil</keyword>
<gene>
    <name evidence="7" type="ORF">LEP1GSC178_3146</name>
</gene>